<accession>A0A1G2R697</accession>
<organism evidence="1 2">
    <name type="scientific">Candidatus Wildermuthbacteria bacterium RIFCSPHIGHO2_02_FULL_48_16</name>
    <dbReference type="NCBI Taxonomy" id="1802453"/>
    <lineage>
        <taxon>Bacteria</taxon>
        <taxon>Candidatus Wildermuthiibacteriota</taxon>
    </lineage>
</organism>
<sequence length="120" mass="13527">MVVGGEEMRLWPFGRGDTPLLQLHSALREGKFRTEILSDGNILVWWKTPEGEEVVVGYIKPSETCFCFDWDHRSDEGIMAVRAIVDTLKTRGVIITTSPMTNFRLPESDDARQKDTVTAG</sequence>
<comment type="caution">
    <text evidence="1">The sequence shown here is derived from an EMBL/GenBank/DDBJ whole genome shotgun (WGS) entry which is preliminary data.</text>
</comment>
<evidence type="ECO:0000313" key="2">
    <source>
        <dbReference type="Proteomes" id="UP000178529"/>
    </source>
</evidence>
<dbReference type="Proteomes" id="UP000178529">
    <property type="component" value="Unassembled WGS sequence"/>
</dbReference>
<evidence type="ECO:0000313" key="1">
    <source>
        <dbReference type="EMBL" id="OHA68366.1"/>
    </source>
</evidence>
<dbReference type="EMBL" id="MHTY01000026">
    <property type="protein sequence ID" value="OHA68366.1"/>
    <property type="molecule type" value="Genomic_DNA"/>
</dbReference>
<dbReference type="AlphaFoldDB" id="A0A1G2R697"/>
<reference evidence="1 2" key="1">
    <citation type="journal article" date="2016" name="Nat. Commun.">
        <title>Thousands of microbial genomes shed light on interconnected biogeochemical processes in an aquifer system.</title>
        <authorList>
            <person name="Anantharaman K."/>
            <person name="Brown C.T."/>
            <person name="Hug L.A."/>
            <person name="Sharon I."/>
            <person name="Castelle C.J."/>
            <person name="Probst A.J."/>
            <person name="Thomas B.C."/>
            <person name="Singh A."/>
            <person name="Wilkins M.J."/>
            <person name="Karaoz U."/>
            <person name="Brodie E.L."/>
            <person name="Williams K.H."/>
            <person name="Hubbard S.S."/>
            <person name="Banfield J.F."/>
        </authorList>
    </citation>
    <scope>NUCLEOTIDE SEQUENCE [LARGE SCALE GENOMIC DNA]</scope>
</reference>
<protein>
    <submittedName>
        <fullName evidence="1">Uncharacterized protein</fullName>
    </submittedName>
</protein>
<gene>
    <name evidence="1" type="ORF">A3J68_00285</name>
</gene>
<proteinExistence type="predicted"/>
<name>A0A1G2R697_9BACT</name>